<comment type="caution">
    <text evidence="6">The sequence shown here is derived from an EMBL/GenBank/DDBJ whole genome shotgun (WGS) entry which is preliminary data.</text>
</comment>
<evidence type="ECO:0000256" key="3">
    <source>
        <dbReference type="ARBA" id="ARBA00022801"/>
    </source>
</evidence>
<dbReference type="Proteomes" id="UP000011599">
    <property type="component" value="Unassembled WGS sequence"/>
</dbReference>
<dbReference type="InterPro" id="IPR003646">
    <property type="entry name" value="SH3-like_bac-type"/>
</dbReference>
<dbReference type="GO" id="GO:0008234">
    <property type="term" value="F:cysteine-type peptidase activity"/>
    <property type="evidence" value="ECO:0007669"/>
    <property type="project" value="UniProtKB-KW"/>
</dbReference>
<dbReference type="PANTHER" id="PTHR47053">
    <property type="entry name" value="MUREIN DD-ENDOPEPTIDASE MEPH-RELATED"/>
    <property type="match status" value="1"/>
</dbReference>
<keyword evidence="3" id="KW-0378">Hydrolase</keyword>
<keyword evidence="7" id="KW-1185">Reference proteome</keyword>
<evidence type="ECO:0000256" key="1">
    <source>
        <dbReference type="ARBA" id="ARBA00007074"/>
    </source>
</evidence>
<evidence type="ECO:0000256" key="4">
    <source>
        <dbReference type="ARBA" id="ARBA00022807"/>
    </source>
</evidence>
<dbReference type="OrthoDB" id="346441at2157"/>
<dbReference type="RefSeq" id="WP_006091140.1">
    <property type="nucleotide sequence ID" value="NZ_AOHW01000040.1"/>
</dbReference>
<dbReference type="PROSITE" id="PS51935">
    <property type="entry name" value="NLPC_P60"/>
    <property type="match status" value="1"/>
</dbReference>
<dbReference type="PATRIC" id="fig|1114856.3.peg.3257"/>
<reference evidence="6 7" key="1">
    <citation type="journal article" date="2014" name="PLoS Genet.">
        <title>Phylogenetically driven sequencing of extremely halophilic archaea reveals strategies for static and dynamic osmo-response.</title>
        <authorList>
            <person name="Becker E.A."/>
            <person name="Seitzer P.M."/>
            <person name="Tritt A."/>
            <person name="Larsen D."/>
            <person name="Krusor M."/>
            <person name="Yao A.I."/>
            <person name="Wu D."/>
            <person name="Madern D."/>
            <person name="Eisen J.A."/>
            <person name="Darling A.E."/>
            <person name="Facciotti M.T."/>
        </authorList>
    </citation>
    <scope>NUCLEOTIDE SEQUENCE [LARGE SCALE GENOMIC DNA]</scope>
    <source>
        <strain evidence="6 7">GA33</strain>
    </source>
</reference>
<evidence type="ECO:0000313" key="6">
    <source>
        <dbReference type="EMBL" id="ELY38857.1"/>
    </source>
</evidence>
<comment type="similarity">
    <text evidence="1">Belongs to the peptidase C40 family.</text>
</comment>
<dbReference type="Gene3D" id="2.30.30.40">
    <property type="entry name" value="SH3 Domains"/>
    <property type="match status" value="1"/>
</dbReference>
<accession>L9VPD7</accession>
<dbReference type="GO" id="GO:0006508">
    <property type="term" value="P:proteolysis"/>
    <property type="evidence" value="ECO:0007669"/>
    <property type="project" value="UniProtKB-KW"/>
</dbReference>
<dbReference type="Gene3D" id="3.90.1720.10">
    <property type="entry name" value="endopeptidase domain like (from Nostoc punctiforme)"/>
    <property type="match status" value="1"/>
</dbReference>
<dbReference type="Pfam" id="PF00877">
    <property type="entry name" value="NLPC_P60"/>
    <property type="match status" value="1"/>
</dbReference>
<name>L9VPD7_9EURY</name>
<evidence type="ECO:0000259" key="5">
    <source>
        <dbReference type="PROSITE" id="PS51935"/>
    </source>
</evidence>
<dbReference type="AlphaFoldDB" id="L9VPD7"/>
<dbReference type="eggNOG" id="ENOG502N59G">
    <property type="taxonomic scope" value="Archaea"/>
</dbReference>
<dbReference type="InterPro" id="IPR051202">
    <property type="entry name" value="Peptidase_C40"/>
</dbReference>
<evidence type="ECO:0000313" key="7">
    <source>
        <dbReference type="Proteomes" id="UP000011599"/>
    </source>
</evidence>
<dbReference type="Pfam" id="PF08239">
    <property type="entry name" value="SH3_3"/>
    <property type="match status" value="1"/>
</dbReference>
<gene>
    <name evidence="6" type="ORF">C496_15737</name>
</gene>
<dbReference type="SUPFAM" id="SSF54001">
    <property type="entry name" value="Cysteine proteinases"/>
    <property type="match status" value="1"/>
</dbReference>
<protein>
    <submittedName>
        <fullName evidence="6">NLP/P60 protein</fullName>
    </submittedName>
</protein>
<dbReference type="InterPro" id="IPR038765">
    <property type="entry name" value="Papain-like_cys_pep_sf"/>
</dbReference>
<dbReference type="EMBL" id="AOHW01000040">
    <property type="protein sequence ID" value="ELY38857.1"/>
    <property type="molecule type" value="Genomic_DNA"/>
</dbReference>
<evidence type="ECO:0000256" key="2">
    <source>
        <dbReference type="ARBA" id="ARBA00022670"/>
    </source>
</evidence>
<keyword evidence="4" id="KW-0788">Thiol protease</keyword>
<dbReference type="STRING" id="1114856.GCA_000383975_04256"/>
<organism evidence="6 7">
    <name type="scientific">Natronorubrum tibetense GA33</name>
    <dbReference type="NCBI Taxonomy" id="1114856"/>
    <lineage>
        <taxon>Archaea</taxon>
        <taxon>Methanobacteriati</taxon>
        <taxon>Methanobacteriota</taxon>
        <taxon>Stenosarchaea group</taxon>
        <taxon>Halobacteria</taxon>
        <taxon>Halobacteriales</taxon>
        <taxon>Natrialbaceae</taxon>
        <taxon>Natronorubrum</taxon>
    </lineage>
</organism>
<dbReference type="InterPro" id="IPR000064">
    <property type="entry name" value="NLP_P60_dom"/>
</dbReference>
<feature type="domain" description="NlpC/P60" evidence="5">
    <location>
        <begin position="212"/>
        <end position="334"/>
    </location>
</feature>
<keyword evidence="2" id="KW-0645">Protease</keyword>
<sequence length="339" mass="36326">MTSSERLAVQRAKTAYAPDERVTCLEVDVDTPERGTNGPVTLSGTVQTDRLRRAVVDAVERASVHEVQDDLAVLEAVNEPRTTDRRVLSVRGEPDEEAEQVTALLYGAAVTAYDGCDGWRRIRTPSGYLGWVDGGALTSVTGSTRDDWTADAAVTAAPADAVDESELSVETVPAGVDCRIESRADEDEISVSFRSGARATLPASCVRERRPVGTGDDVVSVARQFLETPYEWGGMTAEGIDCSGLVWVSYAAAGVSLPRDADQQSTMGRDVDREELAPGDLLFFPGHVAISLGGSEYIHAYGSADAVTVNSLDPDDERYVESLDESVTATKRLLPEGRP</sequence>
<proteinExistence type="inferred from homology"/>
<dbReference type="PANTHER" id="PTHR47053:SF1">
    <property type="entry name" value="MUREIN DD-ENDOPEPTIDASE MEPH-RELATED"/>
    <property type="match status" value="1"/>
</dbReference>